<proteinExistence type="predicted"/>
<evidence type="ECO:0000313" key="2">
    <source>
        <dbReference type="EMBL" id="VAX28397.1"/>
    </source>
</evidence>
<dbReference type="InterPro" id="IPR019008">
    <property type="entry name" value="Beta_sandwich_EMC7"/>
</dbReference>
<dbReference type="GO" id="GO:0030246">
    <property type="term" value="F:carbohydrate binding"/>
    <property type="evidence" value="ECO:0007669"/>
    <property type="project" value="InterPro"/>
</dbReference>
<feature type="domain" description="ER membrane protein complex subunit 7 beta-sandwich" evidence="1">
    <location>
        <begin position="225"/>
        <end position="269"/>
    </location>
</feature>
<dbReference type="Gene3D" id="2.60.40.1120">
    <property type="entry name" value="Carboxypeptidase-like, regulatory domain"/>
    <property type="match status" value="1"/>
</dbReference>
<name>A0A3B1DIF1_9ZZZZ</name>
<dbReference type="SUPFAM" id="SSF49452">
    <property type="entry name" value="Starch-binding domain-like"/>
    <property type="match status" value="1"/>
</dbReference>
<dbReference type="EMBL" id="UOGF01000038">
    <property type="protein sequence ID" value="VAX28397.1"/>
    <property type="molecule type" value="Genomic_DNA"/>
</dbReference>
<protein>
    <recommendedName>
        <fullName evidence="1">ER membrane protein complex subunit 7 beta-sandwich domain-containing protein</fullName>
    </recommendedName>
</protein>
<gene>
    <name evidence="2" type="ORF">MNBD_NITROSPIRAE01-576</name>
</gene>
<accession>A0A3B1DIF1</accession>
<organism evidence="2">
    <name type="scientific">hydrothermal vent metagenome</name>
    <dbReference type="NCBI Taxonomy" id="652676"/>
    <lineage>
        <taxon>unclassified sequences</taxon>
        <taxon>metagenomes</taxon>
        <taxon>ecological metagenomes</taxon>
    </lineage>
</organism>
<dbReference type="AlphaFoldDB" id="A0A3B1DIF1"/>
<sequence>MNKTSKVLGLALAMGLVVAPAFAKYSEGPVSGGGSIKGKISFKGDQPAPIEFVLAKWPQSEFCGKFDAVDGVRKRQDVRVKDGGLGDVVVYIEKIESGKPFEKTEAKFVSDGCRFLVAEGEGPSRQVTVILNSKKTGKKSTLKVLNMDADESDPKTAAGVLHNPHGYDVKGFITKTTFNKPLPNKDQEITLKIKKTWFKKGESFLKIECDQHNYMNVWAVPVRNPYYAVVNDDGTFSIGDVPAGKYVLKAFHQKLGFKTLDVTVAGGAEAAANFEFAAKK</sequence>
<reference evidence="2" key="1">
    <citation type="submission" date="2018-06" db="EMBL/GenBank/DDBJ databases">
        <authorList>
            <person name="Zhirakovskaya E."/>
        </authorList>
    </citation>
    <scope>NUCLEOTIDE SEQUENCE</scope>
</reference>
<dbReference type="InterPro" id="IPR013784">
    <property type="entry name" value="Carb-bd-like_fold"/>
</dbReference>
<evidence type="ECO:0000259" key="1">
    <source>
        <dbReference type="Pfam" id="PF09430"/>
    </source>
</evidence>
<dbReference type="Pfam" id="PF09430">
    <property type="entry name" value="EMC7_beta-sandw"/>
    <property type="match status" value="1"/>
</dbReference>